<accession>A0ABD2UG26</accession>
<evidence type="ECO:0000256" key="1">
    <source>
        <dbReference type="SAM" id="Phobius"/>
    </source>
</evidence>
<comment type="caution">
    <text evidence="2">The sequence shown here is derived from an EMBL/GenBank/DDBJ whole genome shotgun (WGS) entry which is preliminary data.</text>
</comment>
<sequence>HVFNKKKLIHFFSSNLIMSTLKSPSFEGDIFQNHSFSVKNNPIYEVYEERINVLQGGTTNNHLVEEIRILIDEETIVLNFTNTLPTTNKIVISHSSREFSTRLMEITLGITGQAAVSLMAYVSTTTTATTSSSMPLRGLNFVVAANAVGFIATFLGMWLSKKSKKRKQVAGASVVAGKTGGVAAACAIIVAMGMFLPANVIYMWFIGFLCLFPAAVVAFS</sequence>
<reference evidence="2 3" key="1">
    <citation type="submission" date="2024-05" db="EMBL/GenBank/DDBJ databases">
        <title>De novo assembly of an allotetraploid wild potato.</title>
        <authorList>
            <person name="Hosaka A.J."/>
        </authorList>
    </citation>
    <scope>NUCLEOTIDE SEQUENCE [LARGE SCALE GENOMIC DNA]</scope>
    <source>
        <tissue evidence="2">Young leaves</tissue>
    </source>
</reference>
<dbReference type="Proteomes" id="UP001627284">
    <property type="component" value="Unassembled WGS sequence"/>
</dbReference>
<keyword evidence="3" id="KW-1185">Reference proteome</keyword>
<keyword evidence="1" id="KW-0812">Transmembrane</keyword>
<organism evidence="2 3">
    <name type="scientific">Solanum stoloniferum</name>
    <dbReference type="NCBI Taxonomy" id="62892"/>
    <lineage>
        <taxon>Eukaryota</taxon>
        <taxon>Viridiplantae</taxon>
        <taxon>Streptophyta</taxon>
        <taxon>Embryophyta</taxon>
        <taxon>Tracheophyta</taxon>
        <taxon>Spermatophyta</taxon>
        <taxon>Magnoliopsida</taxon>
        <taxon>eudicotyledons</taxon>
        <taxon>Gunneridae</taxon>
        <taxon>Pentapetalae</taxon>
        <taxon>asterids</taxon>
        <taxon>lamiids</taxon>
        <taxon>Solanales</taxon>
        <taxon>Solanaceae</taxon>
        <taxon>Solanoideae</taxon>
        <taxon>Solaneae</taxon>
        <taxon>Solanum</taxon>
    </lineage>
</organism>
<keyword evidence="1" id="KW-1133">Transmembrane helix</keyword>
<feature type="transmembrane region" description="Helical" evidence="1">
    <location>
        <begin position="201"/>
        <end position="219"/>
    </location>
</feature>
<gene>
    <name evidence="2" type="ORF">AABB24_008920</name>
</gene>
<protein>
    <submittedName>
        <fullName evidence="2">Uncharacterized protein</fullName>
    </submittedName>
</protein>
<evidence type="ECO:0000313" key="3">
    <source>
        <dbReference type="Proteomes" id="UP001627284"/>
    </source>
</evidence>
<dbReference type="EMBL" id="JBJKTR010000005">
    <property type="protein sequence ID" value="KAL3367798.1"/>
    <property type="molecule type" value="Genomic_DNA"/>
</dbReference>
<proteinExistence type="predicted"/>
<feature type="non-terminal residue" evidence="2">
    <location>
        <position position="1"/>
    </location>
</feature>
<dbReference type="AlphaFoldDB" id="A0ABD2UG26"/>
<keyword evidence="1" id="KW-0472">Membrane</keyword>
<feature type="transmembrane region" description="Helical" evidence="1">
    <location>
        <begin position="172"/>
        <end position="195"/>
    </location>
</feature>
<evidence type="ECO:0000313" key="2">
    <source>
        <dbReference type="EMBL" id="KAL3367798.1"/>
    </source>
</evidence>
<feature type="transmembrane region" description="Helical" evidence="1">
    <location>
        <begin position="141"/>
        <end position="160"/>
    </location>
</feature>
<feature type="transmembrane region" description="Helical" evidence="1">
    <location>
        <begin position="103"/>
        <end position="121"/>
    </location>
</feature>
<name>A0ABD2UG26_9SOLN</name>